<feature type="compositionally biased region" description="Basic and acidic residues" evidence="1">
    <location>
        <begin position="37"/>
        <end position="59"/>
    </location>
</feature>
<gene>
    <name evidence="2" type="ORF">EG028_17875</name>
</gene>
<comment type="caution">
    <text evidence="2">The sequence shown here is derived from an EMBL/GenBank/DDBJ whole genome shotgun (WGS) entry which is preliminary data.</text>
</comment>
<dbReference type="EMBL" id="RMBX01000009">
    <property type="protein sequence ID" value="RPD39989.1"/>
    <property type="molecule type" value="Genomic_DNA"/>
</dbReference>
<dbReference type="AlphaFoldDB" id="A0A3N4MK83"/>
<evidence type="ECO:0000313" key="2">
    <source>
        <dbReference type="EMBL" id="RPD39989.1"/>
    </source>
</evidence>
<protein>
    <submittedName>
        <fullName evidence="2">Uncharacterized protein</fullName>
    </submittedName>
</protein>
<reference evidence="3" key="1">
    <citation type="submission" date="2018-11" db="EMBL/GenBank/DDBJ databases">
        <title>Chitinophaga lutea sp.nov., isolate from arsenic contaminated soil.</title>
        <authorList>
            <person name="Zong Y."/>
        </authorList>
    </citation>
    <scope>NUCLEOTIDE SEQUENCE [LARGE SCALE GENOMIC DNA]</scope>
    <source>
        <strain evidence="3">YLT18</strain>
    </source>
</reference>
<keyword evidence="3" id="KW-1185">Reference proteome</keyword>
<organism evidence="2 3">
    <name type="scientific">Chitinophaga barathri</name>
    <dbReference type="NCBI Taxonomy" id="1647451"/>
    <lineage>
        <taxon>Bacteria</taxon>
        <taxon>Pseudomonadati</taxon>
        <taxon>Bacteroidota</taxon>
        <taxon>Chitinophagia</taxon>
        <taxon>Chitinophagales</taxon>
        <taxon>Chitinophagaceae</taxon>
        <taxon>Chitinophaga</taxon>
    </lineage>
</organism>
<evidence type="ECO:0000256" key="1">
    <source>
        <dbReference type="SAM" id="MobiDB-lite"/>
    </source>
</evidence>
<sequence>MKDVTAPGDLRKEAYICIASPIFASNEKDNRRRCKIRHEENGSRQTGGEEIRREENYSR</sequence>
<name>A0A3N4MK83_9BACT</name>
<proteinExistence type="predicted"/>
<evidence type="ECO:0000313" key="3">
    <source>
        <dbReference type="Proteomes" id="UP000279089"/>
    </source>
</evidence>
<accession>A0A3N4MK83</accession>
<feature type="region of interest" description="Disordered" evidence="1">
    <location>
        <begin position="34"/>
        <end position="59"/>
    </location>
</feature>
<dbReference type="Proteomes" id="UP000279089">
    <property type="component" value="Unassembled WGS sequence"/>
</dbReference>